<evidence type="ECO:0000256" key="2">
    <source>
        <dbReference type="SAM" id="SignalP"/>
    </source>
</evidence>
<feature type="compositionally biased region" description="Low complexity" evidence="1">
    <location>
        <begin position="42"/>
        <end position="54"/>
    </location>
</feature>
<feature type="compositionally biased region" description="Low complexity" evidence="1">
    <location>
        <begin position="481"/>
        <end position="493"/>
    </location>
</feature>
<feature type="signal peptide" evidence="2">
    <location>
        <begin position="1"/>
        <end position="17"/>
    </location>
</feature>
<dbReference type="RefSeq" id="WP_167845121.1">
    <property type="nucleotide sequence ID" value="NZ_CP047225.1"/>
</dbReference>
<evidence type="ECO:0000313" key="3">
    <source>
        <dbReference type="EMBL" id="QIW62111.1"/>
    </source>
</evidence>
<feature type="region of interest" description="Disordered" evidence="1">
    <location>
        <begin position="30"/>
        <end position="61"/>
    </location>
</feature>
<feature type="compositionally biased region" description="Basic and acidic residues" evidence="1">
    <location>
        <begin position="30"/>
        <end position="41"/>
    </location>
</feature>
<dbReference type="Proteomes" id="UP000503310">
    <property type="component" value="Chromosome"/>
</dbReference>
<organism evidence="3 4">
    <name type="scientific">Mycoplasmopsis gallinacea</name>
    <dbReference type="NCBI Taxonomy" id="29556"/>
    <lineage>
        <taxon>Bacteria</taxon>
        <taxon>Bacillati</taxon>
        <taxon>Mycoplasmatota</taxon>
        <taxon>Mycoplasmoidales</taxon>
        <taxon>Metamycoplasmataceae</taxon>
        <taxon>Mycoplasmopsis</taxon>
    </lineage>
</organism>
<gene>
    <name evidence="3" type="ORF">GOQ20_01420</name>
</gene>
<feature type="region of interest" description="Disordered" evidence="1">
    <location>
        <begin position="612"/>
        <end position="699"/>
    </location>
</feature>
<dbReference type="PROSITE" id="PS51257">
    <property type="entry name" value="PROKAR_LIPOPROTEIN"/>
    <property type="match status" value="1"/>
</dbReference>
<keyword evidence="2" id="KW-0732">Signal</keyword>
<evidence type="ECO:0000313" key="4">
    <source>
        <dbReference type="Proteomes" id="UP000503310"/>
    </source>
</evidence>
<proteinExistence type="predicted"/>
<reference evidence="3 4" key="1">
    <citation type="submission" date="2019-12" db="EMBL/GenBank/DDBJ databases">
        <title>Sequencing and analysis of the whole genome of Mycoplasma gallinaceum strain Peacock20181011.</title>
        <authorList>
            <person name="Liu X."/>
            <person name="Qin Z."/>
            <person name="Xu H."/>
        </authorList>
    </citation>
    <scope>NUCLEOTIDE SEQUENCE [LARGE SCALE GENOMIC DNA]</scope>
    <source>
        <strain evidence="3 4">Peacock20181011</strain>
    </source>
</reference>
<dbReference type="EMBL" id="CP047225">
    <property type="protein sequence ID" value="QIW62111.1"/>
    <property type="molecule type" value="Genomic_DNA"/>
</dbReference>
<feature type="compositionally biased region" description="Low complexity" evidence="1">
    <location>
        <begin position="684"/>
        <end position="699"/>
    </location>
</feature>
<evidence type="ECO:0000256" key="1">
    <source>
        <dbReference type="SAM" id="MobiDB-lite"/>
    </source>
</evidence>
<feature type="compositionally biased region" description="Low complexity" evidence="1">
    <location>
        <begin position="447"/>
        <end position="457"/>
    </location>
</feature>
<feature type="compositionally biased region" description="Low complexity" evidence="1">
    <location>
        <begin position="644"/>
        <end position="673"/>
    </location>
</feature>
<name>A0A6H0V194_9BACT</name>
<protein>
    <recommendedName>
        <fullName evidence="5">Variable surface lipoprotein</fullName>
    </recommendedName>
</protein>
<dbReference type="AlphaFoldDB" id="A0A6H0V194"/>
<feature type="compositionally biased region" description="Polar residues" evidence="1">
    <location>
        <begin position="462"/>
        <end position="471"/>
    </location>
</feature>
<accession>A0A6H0V194</accession>
<feature type="chain" id="PRO_5026223697" description="Variable surface lipoprotein" evidence="2">
    <location>
        <begin position="18"/>
        <end position="699"/>
    </location>
</feature>
<sequence length="699" mass="75811">MKLKWNLLLSSATILTAASTFSVVSCNDTKKVENKDSKNKGETTTGTTTPATPVEEPKSSTKTVVTQEMLNSILANNLVISLNPEAASKTPFGAKATDLVVSLQVKDSNPSVKQEHLDLVTVNVTTSVLGDELLKLEQDLTRLDQFRELETLYKDGKKQFNIKISTPNESGDANLVASKKVEQSGYLNKTQVDEILTESLASSYISIFNESKVKLVVPRSGKIFDKINNAFYDTTNAFTLTEKPGMRGKVHVNVESKPLEGKLTYTKMAFIEPESVLFYNKKADKSIEVGGFQKLVLTGFVLGSKFDSASHPKLDKVPLTEAIEVNLASAFGEKEKSEISPEEFTPEILKQITVLPSSITVRGVQIPLGTNFVERYQVAFEVLNADKKAGVLTYKVLLNKPTDENVLYLNSLGETTTEYPEDPKAKGFNGYFVVVVKGLKKEVTPVVAPEQPAPAEGEGSGSSTDNNVEPVTNNEGEEQPENNQPEETVETTPFTGKITLVEGLTVEKVLAISEGLTNPKNKFKETEDPNVVTFELQLYANSIVRPKGSGTDSSRDVLRVEEEVKSLIVLSGSGKKKNIIATASFNKQAGVLSFVIQGTDEKQYPQSFTIPHENAAVESNDSSNEETTEETSGTEVATDREQPVSESESPKSSTDSQPTSETNNNPTTTSESTDPAAAESTAGSENVETPTEVTSEPTA</sequence>
<evidence type="ECO:0008006" key="5">
    <source>
        <dbReference type="Google" id="ProtNLM"/>
    </source>
</evidence>
<feature type="region of interest" description="Disordered" evidence="1">
    <location>
        <begin position="447"/>
        <end position="494"/>
    </location>
</feature>